<evidence type="ECO:0000313" key="1">
    <source>
        <dbReference type="EMBL" id="MFD0914788.1"/>
    </source>
</evidence>
<dbReference type="EMBL" id="JBHTJV010000002">
    <property type="protein sequence ID" value="MFD0914788.1"/>
    <property type="molecule type" value="Genomic_DNA"/>
</dbReference>
<organism evidence="1 2">
    <name type="scientific">Pseudahrensia aquimaris</name>
    <dbReference type="NCBI Taxonomy" id="744461"/>
    <lineage>
        <taxon>Bacteria</taxon>
        <taxon>Pseudomonadati</taxon>
        <taxon>Pseudomonadota</taxon>
        <taxon>Alphaproteobacteria</taxon>
        <taxon>Hyphomicrobiales</taxon>
        <taxon>Ahrensiaceae</taxon>
        <taxon>Pseudahrensia</taxon>
    </lineage>
</organism>
<accession>A0ABW3FAQ2</accession>
<reference evidence="2" key="1">
    <citation type="journal article" date="2019" name="Int. J. Syst. Evol. Microbiol.">
        <title>The Global Catalogue of Microorganisms (GCM) 10K type strain sequencing project: providing services to taxonomists for standard genome sequencing and annotation.</title>
        <authorList>
            <consortium name="The Broad Institute Genomics Platform"/>
            <consortium name="The Broad Institute Genome Sequencing Center for Infectious Disease"/>
            <person name="Wu L."/>
            <person name="Ma J."/>
        </authorList>
    </citation>
    <scope>NUCLEOTIDE SEQUENCE [LARGE SCALE GENOMIC DNA]</scope>
    <source>
        <strain evidence="2">CCUG 60023</strain>
    </source>
</reference>
<evidence type="ECO:0000313" key="2">
    <source>
        <dbReference type="Proteomes" id="UP001597101"/>
    </source>
</evidence>
<proteinExistence type="predicted"/>
<dbReference type="Proteomes" id="UP001597101">
    <property type="component" value="Unassembled WGS sequence"/>
</dbReference>
<evidence type="ECO:0008006" key="3">
    <source>
        <dbReference type="Google" id="ProtNLM"/>
    </source>
</evidence>
<name>A0ABW3FAQ2_9HYPH</name>
<sequence length="76" mass="8595">MRLNAERHKDASERTVKHFQRKTRKRYAAKEKICIVLAGLRGKGGISDLCRHEGVSQGIFYARPRGGLEAGKSSRR</sequence>
<dbReference type="SUPFAM" id="SSF48295">
    <property type="entry name" value="TrpR-like"/>
    <property type="match status" value="1"/>
</dbReference>
<dbReference type="RefSeq" id="WP_377210650.1">
    <property type="nucleotide sequence ID" value="NZ_JBHTJV010000002.1"/>
</dbReference>
<dbReference type="InterPro" id="IPR010921">
    <property type="entry name" value="Trp_repressor/repl_initiator"/>
</dbReference>
<keyword evidence="2" id="KW-1185">Reference proteome</keyword>
<gene>
    <name evidence="1" type="ORF">ACFQ14_00035</name>
</gene>
<comment type="caution">
    <text evidence="1">The sequence shown here is derived from an EMBL/GenBank/DDBJ whole genome shotgun (WGS) entry which is preliminary data.</text>
</comment>
<protein>
    <recommendedName>
        <fullName evidence="3">Transposase</fullName>
    </recommendedName>
</protein>